<evidence type="ECO:0000256" key="2">
    <source>
        <dbReference type="ARBA" id="ARBA00023136"/>
    </source>
</evidence>
<keyword evidence="2 4" id="KW-0472">Membrane</keyword>
<dbReference type="GO" id="GO:0051205">
    <property type="term" value="P:protein insertion into membrane"/>
    <property type="evidence" value="ECO:0007669"/>
    <property type="project" value="UniProtKB-UniRule"/>
</dbReference>
<evidence type="ECO:0000256" key="4">
    <source>
        <dbReference type="HAMAP-Rule" id="MF_00925"/>
    </source>
</evidence>
<dbReference type="PANTHER" id="PTHR37482:SF1">
    <property type="entry name" value="OUTER MEMBRANE PROTEIN ASSEMBLY FACTOR BAME"/>
    <property type="match status" value="1"/>
</dbReference>
<comment type="subunit">
    <text evidence="4">Part of the Bam complex.</text>
</comment>
<dbReference type="InterPro" id="IPR026592">
    <property type="entry name" value="BamE"/>
</dbReference>
<comment type="subcellular location">
    <subcellularLocation>
        <location evidence="4">Cell outer membrane</location>
        <topology evidence="4">Lipid-anchor</topology>
    </subcellularLocation>
</comment>
<keyword evidence="1 4" id="KW-0732">Signal</keyword>
<sequence length="117" mass="13582">MGKRRLFALYITTTLFLTGCAQVDRIPFTYQRDAQQGNIMTQEMVDELRVGMSQQQVRTIMGPPAVVDPFRTDRWDYVYTMRPGGGSMEKKRMTLRFEDGRLVDISGDLRPSHWEES</sequence>
<dbReference type="HOGENOM" id="CLU_083835_3_2_6"/>
<keyword evidence="3 4" id="KW-0998">Cell outer membrane</keyword>
<dbReference type="eggNOG" id="COG2913">
    <property type="taxonomic scope" value="Bacteria"/>
</dbReference>
<dbReference type="GO" id="GO:1990063">
    <property type="term" value="C:Bam protein complex"/>
    <property type="evidence" value="ECO:0007669"/>
    <property type="project" value="TreeGrafter"/>
</dbReference>
<dbReference type="AlphaFoldDB" id="Q0A7D7"/>
<dbReference type="Proteomes" id="UP000001962">
    <property type="component" value="Chromosome"/>
</dbReference>
<evidence type="ECO:0000256" key="3">
    <source>
        <dbReference type="ARBA" id="ARBA00023237"/>
    </source>
</evidence>
<organism evidence="6 7">
    <name type="scientific">Alkalilimnicola ehrlichii (strain ATCC BAA-1101 / DSM 17681 / MLHE-1)</name>
    <dbReference type="NCBI Taxonomy" id="187272"/>
    <lineage>
        <taxon>Bacteria</taxon>
        <taxon>Pseudomonadati</taxon>
        <taxon>Pseudomonadota</taxon>
        <taxon>Gammaproteobacteria</taxon>
        <taxon>Chromatiales</taxon>
        <taxon>Ectothiorhodospiraceae</taxon>
        <taxon>Alkalilimnicola</taxon>
    </lineage>
</organism>
<dbReference type="InterPro" id="IPR037873">
    <property type="entry name" value="BamE-like"/>
</dbReference>
<protein>
    <recommendedName>
        <fullName evidence="4">Outer membrane protein assembly factor BamE</fullName>
    </recommendedName>
</protein>
<evidence type="ECO:0000259" key="5">
    <source>
        <dbReference type="Pfam" id="PF04355"/>
    </source>
</evidence>
<reference evidence="7" key="1">
    <citation type="submission" date="2006-08" db="EMBL/GenBank/DDBJ databases">
        <title>Complete sequence of Alkalilimnicola ehrilichei MLHE-1.</title>
        <authorList>
            <person name="Copeland A."/>
            <person name="Lucas S."/>
            <person name="Lapidus A."/>
            <person name="Barry K."/>
            <person name="Detter J.C."/>
            <person name="Glavina del Rio T."/>
            <person name="Hammon N."/>
            <person name="Israni S."/>
            <person name="Dalin E."/>
            <person name="Tice H."/>
            <person name="Pitluck S."/>
            <person name="Sims D."/>
            <person name="Brettin T."/>
            <person name="Bruce D."/>
            <person name="Han C."/>
            <person name="Tapia R."/>
            <person name="Gilna P."/>
            <person name="Schmutz J."/>
            <person name="Larimer F."/>
            <person name="Land M."/>
            <person name="Hauser L."/>
            <person name="Kyrpides N."/>
            <person name="Mikhailova N."/>
            <person name="Oremland R.S."/>
            <person name="Hoeft S.E."/>
            <person name="Switzer-Blum J."/>
            <person name="Kulp T."/>
            <person name="King G."/>
            <person name="Tabita R."/>
            <person name="Witte B."/>
            <person name="Santini J.M."/>
            <person name="Basu P."/>
            <person name="Hollibaugh J.T."/>
            <person name="Xie G."/>
            <person name="Stolz J.F."/>
            <person name="Richardson P."/>
        </authorList>
    </citation>
    <scope>NUCLEOTIDE SEQUENCE [LARGE SCALE GENOMIC DNA]</scope>
    <source>
        <strain evidence="7">ATCC BAA-1101 / DSM 17681 / MLHE-1</strain>
    </source>
</reference>
<dbReference type="PROSITE" id="PS51257">
    <property type="entry name" value="PROKAR_LIPOPROTEIN"/>
    <property type="match status" value="1"/>
</dbReference>
<dbReference type="Pfam" id="PF04355">
    <property type="entry name" value="BamE"/>
    <property type="match status" value="1"/>
</dbReference>
<keyword evidence="7" id="KW-1185">Reference proteome</keyword>
<comment type="similarity">
    <text evidence="4">Belongs to the BamE family.</text>
</comment>
<evidence type="ECO:0000313" key="6">
    <source>
        <dbReference type="EMBL" id="ABI57250.1"/>
    </source>
</evidence>
<name>Q0A7D7_ALKEH</name>
<dbReference type="Gene3D" id="3.30.1450.10">
    <property type="match status" value="1"/>
</dbReference>
<keyword evidence="4" id="KW-0564">Palmitate</keyword>
<dbReference type="PANTHER" id="PTHR37482">
    <property type="entry name" value="OUTER MEMBRANE PROTEIN ASSEMBLY FACTOR BAME"/>
    <property type="match status" value="1"/>
</dbReference>
<dbReference type="EMBL" id="CP000453">
    <property type="protein sequence ID" value="ABI57250.1"/>
    <property type="molecule type" value="Genomic_DNA"/>
</dbReference>
<dbReference type="InterPro" id="IPR007450">
    <property type="entry name" value="BamE_dom"/>
</dbReference>
<dbReference type="HAMAP" id="MF_00925">
    <property type="entry name" value="OM_assembly_BamE"/>
    <property type="match status" value="1"/>
</dbReference>
<dbReference type="OrthoDB" id="9808250at2"/>
<keyword evidence="4" id="KW-0449">Lipoprotein</keyword>
<feature type="domain" description="Outer membrane protein assembly factor BamE" evidence="5">
    <location>
        <begin position="37"/>
        <end position="106"/>
    </location>
</feature>
<gene>
    <name evidence="4" type="primary">bamE</name>
    <name evidence="6" type="ordered locus">Mlg_1906</name>
</gene>
<dbReference type="GO" id="GO:0043165">
    <property type="term" value="P:Gram-negative-bacterium-type cell outer membrane assembly"/>
    <property type="evidence" value="ECO:0007669"/>
    <property type="project" value="UniProtKB-UniRule"/>
</dbReference>
<dbReference type="RefSeq" id="WP_011629644.1">
    <property type="nucleotide sequence ID" value="NC_008340.1"/>
</dbReference>
<accession>Q0A7D7</accession>
<comment type="function">
    <text evidence="4">Part of the outer membrane protein assembly complex, which is involved in assembly and insertion of beta-barrel proteins into the outer membrane.</text>
</comment>
<dbReference type="GO" id="GO:0030674">
    <property type="term" value="F:protein-macromolecule adaptor activity"/>
    <property type="evidence" value="ECO:0007669"/>
    <property type="project" value="TreeGrafter"/>
</dbReference>
<dbReference type="KEGG" id="aeh:Mlg_1906"/>
<evidence type="ECO:0000313" key="7">
    <source>
        <dbReference type="Proteomes" id="UP000001962"/>
    </source>
</evidence>
<proteinExistence type="inferred from homology"/>
<evidence type="ECO:0000256" key="1">
    <source>
        <dbReference type="ARBA" id="ARBA00022729"/>
    </source>
</evidence>